<dbReference type="Proteomes" id="UP001297422">
    <property type="component" value="Unassembled WGS sequence"/>
</dbReference>
<evidence type="ECO:0000259" key="1">
    <source>
        <dbReference type="Pfam" id="PF17385"/>
    </source>
</evidence>
<dbReference type="Gene3D" id="3.40.50.880">
    <property type="match status" value="1"/>
</dbReference>
<name>A0AAJ1B1G7_MEDGN</name>
<evidence type="ECO:0000313" key="3">
    <source>
        <dbReference type="Proteomes" id="UP001297422"/>
    </source>
</evidence>
<dbReference type="SUPFAM" id="SSF52317">
    <property type="entry name" value="Class I glutamine amidotransferase-like"/>
    <property type="match status" value="1"/>
</dbReference>
<organism evidence="2 3">
    <name type="scientific">Mediterraneibacter gnavus</name>
    <name type="common">Ruminococcus gnavus</name>
    <dbReference type="NCBI Taxonomy" id="33038"/>
    <lineage>
        <taxon>Bacteria</taxon>
        <taxon>Bacillati</taxon>
        <taxon>Bacillota</taxon>
        <taxon>Clostridia</taxon>
        <taxon>Lachnospirales</taxon>
        <taxon>Lachnospiraceae</taxon>
        <taxon>Mediterraneibacter</taxon>
    </lineage>
</organism>
<dbReference type="AlphaFoldDB" id="A0AAJ1B1G7"/>
<dbReference type="Pfam" id="PF17385">
    <property type="entry name" value="LBP_M"/>
    <property type="match status" value="1"/>
</dbReference>
<feature type="domain" description="Lacto-N-biose phosphorylase central" evidence="1">
    <location>
        <begin position="1"/>
        <end position="83"/>
    </location>
</feature>
<reference evidence="2" key="1">
    <citation type="submission" date="2021-10" db="EMBL/GenBank/DDBJ databases">
        <title>Collection of gut derived symbiotic bacterial strains cultured from healthy donors.</title>
        <authorList>
            <person name="Lin H."/>
            <person name="Littmann E."/>
            <person name="Claire K."/>
            <person name="Pamer E."/>
        </authorList>
    </citation>
    <scope>NUCLEOTIDE SEQUENCE</scope>
    <source>
        <strain evidence="2">MSK.23.4</strain>
    </source>
</reference>
<feature type="non-terminal residue" evidence="2">
    <location>
        <position position="84"/>
    </location>
</feature>
<gene>
    <name evidence="2" type="ORF">LIQ10_20465</name>
</gene>
<feature type="non-terminal residue" evidence="2">
    <location>
        <position position="1"/>
    </location>
</feature>
<accession>A0AAJ1B1G7</accession>
<dbReference type="InterPro" id="IPR035363">
    <property type="entry name" value="LBP_M"/>
</dbReference>
<dbReference type="InterPro" id="IPR029062">
    <property type="entry name" value="Class_I_gatase-like"/>
</dbReference>
<sequence length="84" mass="9358">DEEVLTTIRKWIDNGGGFIGVGEPTAYQYQGKFFQLSDVLGVDKEVGFTLSHDKYNTVDPNHFIVEDIEGEIDFGEGMASIYGH</sequence>
<comment type="caution">
    <text evidence="2">The sequence shown here is derived from an EMBL/GenBank/DDBJ whole genome shotgun (WGS) entry which is preliminary data.</text>
</comment>
<dbReference type="RefSeq" id="WP_319016700.1">
    <property type="nucleotide sequence ID" value="NZ_JAJBNC010000335.1"/>
</dbReference>
<evidence type="ECO:0000313" key="2">
    <source>
        <dbReference type="EMBL" id="MCB5496061.1"/>
    </source>
</evidence>
<proteinExistence type="predicted"/>
<dbReference type="EMBL" id="JAJBNC010000335">
    <property type="protein sequence ID" value="MCB5496061.1"/>
    <property type="molecule type" value="Genomic_DNA"/>
</dbReference>
<protein>
    <submittedName>
        <fullName evidence="2">1,3-beta-galactosyl-N-acetylhexosamine phosphorylase</fullName>
    </submittedName>
</protein>